<feature type="transmembrane region" description="Helical" evidence="1">
    <location>
        <begin position="78"/>
        <end position="107"/>
    </location>
</feature>
<comment type="caution">
    <text evidence="2">The sequence shown here is derived from an EMBL/GenBank/DDBJ whole genome shotgun (WGS) entry which is preliminary data.</text>
</comment>
<evidence type="ECO:0000313" key="2">
    <source>
        <dbReference type="EMBL" id="MCH81049.1"/>
    </source>
</evidence>
<keyword evidence="1" id="KW-0812">Transmembrane</keyword>
<reference evidence="2 3" key="1">
    <citation type="journal article" date="2018" name="Front. Plant Sci.">
        <title>Red Clover (Trifolium pratense) and Zigzag Clover (T. medium) - A Picture of Genomic Similarities and Differences.</title>
        <authorList>
            <person name="Dluhosova J."/>
            <person name="Istvanek J."/>
            <person name="Nedelnik J."/>
            <person name="Repkova J."/>
        </authorList>
    </citation>
    <scope>NUCLEOTIDE SEQUENCE [LARGE SCALE GENOMIC DNA]</scope>
    <source>
        <strain evidence="3">cv. 10/8</strain>
        <tissue evidence="2">Leaf</tissue>
    </source>
</reference>
<proteinExistence type="predicted"/>
<keyword evidence="3" id="KW-1185">Reference proteome</keyword>
<gene>
    <name evidence="2" type="ORF">A2U01_0001827</name>
</gene>
<evidence type="ECO:0000256" key="1">
    <source>
        <dbReference type="SAM" id="Phobius"/>
    </source>
</evidence>
<organism evidence="2 3">
    <name type="scientific">Trifolium medium</name>
    <dbReference type="NCBI Taxonomy" id="97028"/>
    <lineage>
        <taxon>Eukaryota</taxon>
        <taxon>Viridiplantae</taxon>
        <taxon>Streptophyta</taxon>
        <taxon>Embryophyta</taxon>
        <taxon>Tracheophyta</taxon>
        <taxon>Spermatophyta</taxon>
        <taxon>Magnoliopsida</taxon>
        <taxon>eudicotyledons</taxon>
        <taxon>Gunneridae</taxon>
        <taxon>Pentapetalae</taxon>
        <taxon>rosids</taxon>
        <taxon>fabids</taxon>
        <taxon>Fabales</taxon>
        <taxon>Fabaceae</taxon>
        <taxon>Papilionoideae</taxon>
        <taxon>50 kb inversion clade</taxon>
        <taxon>NPAAA clade</taxon>
        <taxon>Hologalegina</taxon>
        <taxon>IRL clade</taxon>
        <taxon>Trifolieae</taxon>
        <taxon>Trifolium</taxon>
    </lineage>
</organism>
<keyword evidence="1" id="KW-1133">Transmembrane helix</keyword>
<protein>
    <recommendedName>
        <fullName evidence="4">Transmembrane protein</fullName>
    </recommendedName>
</protein>
<dbReference type="AlphaFoldDB" id="A0A392M1C8"/>
<keyword evidence="1" id="KW-0472">Membrane</keyword>
<dbReference type="Proteomes" id="UP000265520">
    <property type="component" value="Unassembled WGS sequence"/>
</dbReference>
<feature type="transmembrane region" description="Helical" evidence="1">
    <location>
        <begin position="36"/>
        <end position="58"/>
    </location>
</feature>
<evidence type="ECO:0000313" key="3">
    <source>
        <dbReference type="Proteomes" id="UP000265520"/>
    </source>
</evidence>
<sequence length="155" mass="17653">MISQVDSNEHNQRSITGNMISQLDNNEHNQHAREEIVRCISSFVVSTIISLGIFYNIWTSSLLSIIKVPLLIKERDAYIWMSLPGLFSFMVFVCAVAVMILVGAAFTRMQKAMLIFWVIMMHIQSANSIIEVFLTLSGGLFMVWYTFGKSKHQIT</sequence>
<name>A0A392M1C8_9FABA</name>
<feature type="transmembrane region" description="Helical" evidence="1">
    <location>
        <begin position="128"/>
        <end position="147"/>
    </location>
</feature>
<accession>A0A392M1C8</accession>
<dbReference type="EMBL" id="LXQA010001812">
    <property type="protein sequence ID" value="MCH81049.1"/>
    <property type="molecule type" value="Genomic_DNA"/>
</dbReference>
<evidence type="ECO:0008006" key="4">
    <source>
        <dbReference type="Google" id="ProtNLM"/>
    </source>
</evidence>